<dbReference type="OrthoDB" id="2423195at2759"/>
<keyword evidence="4" id="KW-0067">ATP-binding</keyword>
<evidence type="ECO:0000259" key="7">
    <source>
        <dbReference type="SMART" id="SM00382"/>
    </source>
</evidence>
<reference evidence="8" key="1">
    <citation type="journal article" date="2020" name="Stud. Mycol.">
        <title>101 Dothideomycetes genomes: a test case for predicting lifestyles and emergence of pathogens.</title>
        <authorList>
            <person name="Haridas S."/>
            <person name="Albert R."/>
            <person name="Binder M."/>
            <person name="Bloem J."/>
            <person name="Labutti K."/>
            <person name="Salamov A."/>
            <person name="Andreopoulos B."/>
            <person name="Baker S."/>
            <person name="Barry K."/>
            <person name="Bills G."/>
            <person name="Bluhm B."/>
            <person name="Cannon C."/>
            <person name="Castanera R."/>
            <person name="Culley D."/>
            <person name="Daum C."/>
            <person name="Ezra D."/>
            <person name="Gonzalez J."/>
            <person name="Henrissat B."/>
            <person name="Kuo A."/>
            <person name="Liang C."/>
            <person name="Lipzen A."/>
            <person name="Lutzoni F."/>
            <person name="Magnuson J."/>
            <person name="Mondo S."/>
            <person name="Nolan M."/>
            <person name="Ohm R."/>
            <person name="Pangilinan J."/>
            <person name="Park H.-J."/>
            <person name="Ramirez L."/>
            <person name="Alfaro M."/>
            <person name="Sun H."/>
            <person name="Tritt A."/>
            <person name="Yoshinaga Y."/>
            <person name="Zwiers L.-H."/>
            <person name="Turgeon B."/>
            <person name="Goodwin S."/>
            <person name="Spatafora J."/>
            <person name="Crous P."/>
            <person name="Grigoriev I."/>
        </authorList>
    </citation>
    <scope>NUCLEOTIDE SEQUENCE</scope>
    <source>
        <strain evidence="8">CBS 121739</strain>
    </source>
</reference>
<dbReference type="FunFam" id="1.10.8.60:FF:000160">
    <property type="entry name" value="WGS project CABT00000000 data, contig 2.55"/>
    <property type="match status" value="1"/>
</dbReference>
<dbReference type="SMART" id="SM00382">
    <property type="entry name" value="AAA"/>
    <property type="match status" value="4"/>
</dbReference>
<evidence type="ECO:0000256" key="1">
    <source>
        <dbReference type="ARBA" id="ARBA00010378"/>
    </source>
</evidence>
<dbReference type="InterPro" id="IPR003593">
    <property type="entry name" value="AAA+_ATPase"/>
</dbReference>
<feature type="domain" description="AAA+ ATPase" evidence="7">
    <location>
        <begin position="1883"/>
        <end position="2020"/>
    </location>
</feature>
<dbReference type="CDD" id="cd22265">
    <property type="entry name" value="UDM1_RNF168"/>
    <property type="match status" value="1"/>
</dbReference>
<feature type="compositionally biased region" description="Low complexity" evidence="6">
    <location>
        <begin position="1213"/>
        <end position="1222"/>
    </location>
</feature>
<feature type="compositionally biased region" description="Polar residues" evidence="6">
    <location>
        <begin position="1231"/>
        <end position="1247"/>
    </location>
</feature>
<feature type="compositionally biased region" description="Basic and acidic residues" evidence="6">
    <location>
        <begin position="1258"/>
        <end position="1288"/>
    </location>
</feature>
<evidence type="ECO:0000313" key="9">
    <source>
        <dbReference type="Proteomes" id="UP000799437"/>
    </source>
</evidence>
<dbReference type="InterPro" id="IPR041679">
    <property type="entry name" value="DNA2/NAM7-like_C"/>
</dbReference>
<evidence type="ECO:0000256" key="5">
    <source>
        <dbReference type="SAM" id="Coils"/>
    </source>
</evidence>
<keyword evidence="2" id="KW-0547">Nucleotide-binding</keyword>
<dbReference type="Proteomes" id="UP000799437">
    <property type="component" value="Unassembled WGS sequence"/>
</dbReference>
<dbReference type="FunFam" id="3.40.50.300:FF:001660">
    <property type="entry name" value="NF-X1 finger and helicase protein, putative"/>
    <property type="match status" value="1"/>
</dbReference>
<dbReference type="GeneID" id="54483764"/>
<keyword evidence="8" id="KW-0378">Hydrolase</keyword>
<dbReference type="InterPro" id="IPR041627">
    <property type="entry name" value="AAA_lid_6"/>
</dbReference>
<dbReference type="InterPro" id="IPR000641">
    <property type="entry name" value="CbxX/CfxQ"/>
</dbReference>
<evidence type="ECO:0000256" key="3">
    <source>
        <dbReference type="ARBA" id="ARBA00022806"/>
    </source>
</evidence>
<feature type="region of interest" description="Disordered" evidence="6">
    <location>
        <begin position="2227"/>
        <end position="2248"/>
    </location>
</feature>
<accession>A0A6A6WCE4</accession>
<dbReference type="PANTHER" id="PTHR43392:SF2">
    <property type="entry name" value="AAA-TYPE ATPASE FAMILY PROTEIN _ ANKYRIN REPEAT FAMILY PROTEIN"/>
    <property type="match status" value="1"/>
</dbReference>
<keyword evidence="5" id="KW-0175">Coiled coil</keyword>
<dbReference type="GO" id="GO:0004386">
    <property type="term" value="F:helicase activity"/>
    <property type="evidence" value="ECO:0007669"/>
    <property type="project" value="InterPro"/>
</dbReference>
<dbReference type="InterPro" id="IPR003959">
    <property type="entry name" value="ATPase_AAA_core"/>
</dbReference>
<dbReference type="Gene3D" id="1.10.8.60">
    <property type="match status" value="2"/>
</dbReference>
<dbReference type="FunFam" id="3.40.50.300:FF:000216">
    <property type="entry name" value="Type VII secretion ATPase EccA"/>
    <property type="match status" value="2"/>
</dbReference>
<dbReference type="PANTHER" id="PTHR43392">
    <property type="entry name" value="AAA-TYPE ATPASE FAMILY PROTEIN / ANKYRIN REPEAT FAMILY PROTEIN"/>
    <property type="match status" value="1"/>
</dbReference>
<keyword evidence="3" id="KW-0347">Helicase</keyword>
<dbReference type="InterPro" id="IPR027417">
    <property type="entry name" value="P-loop_NTPase"/>
</dbReference>
<feature type="coiled-coil region" evidence="5">
    <location>
        <begin position="2257"/>
        <end position="2294"/>
    </location>
</feature>
<dbReference type="Gene3D" id="3.40.50.300">
    <property type="entry name" value="P-loop containing nucleotide triphosphate hydrolases"/>
    <property type="match status" value="5"/>
</dbReference>
<dbReference type="Pfam" id="PF00004">
    <property type="entry name" value="AAA"/>
    <property type="match status" value="3"/>
</dbReference>
<dbReference type="PRINTS" id="PR00819">
    <property type="entry name" value="CBXCFQXSUPER"/>
</dbReference>
<feature type="region of interest" description="Disordered" evidence="6">
    <location>
        <begin position="1188"/>
        <end position="1289"/>
    </location>
</feature>
<dbReference type="CDD" id="cd17936">
    <property type="entry name" value="EEXXEc_NFX1"/>
    <property type="match status" value="1"/>
</dbReference>
<dbReference type="EMBL" id="ML996569">
    <property type="protein sequence ID" value="KAF2759849.1"/>
    <property type="molecule type" value="Genomic_DNA"/>
</dbReference>
<dbReference type="Pfam" id="PF13087">
    <property type="entry name" value="AAA_12"/>
    <property type="match status" value="1"/>
</dbReference>
<feature type="compositionally biased region" description="Pro residues" evidence="6">
    <location>
        <begin position="2130"/>
        <end position="2147"/>
    </location>
</feature>
<evidence type="ECO:0000256" key="6">
    <source>
        <dbReference type="SAM" id="MobiDB-lite"/>
    </source>
</evidence>
<feature type="domain" description="AAA+ ATPase" evidence="7">
    <location>
        <begin position="1601"/>
        <end position="1728"/>
    </location>
</feature>
<dbReference type="CDD" id="cd00009">
    <property type="entry name" value="AAA"/>
    <property type="match status" value="3"/>
</dbReference>
<evidence type="ECO:0000313" key="8">
    <source>
        <dbReference type="EMBL" id="KAF2759849.1"/>
    </source>
</evidence>
<dbReference type="InterPro" id="IPR047187">
    <property type="entry name" value="SF1_C_Upf1"/>
</dbReference>
<feature type="domain" description="AAA+ ATPase" evidence="7">
    <location>
        <begin position="1323"/>
        <end position="1503"/>
    </location>
</feature>
<proteinExistence type="inferred from homology"/>
<dbReference type="InterPro" id="IPR041677">
    <property type="entry name" value="DNA2/NAM7_AAA_11"/>
</dbReference>
<evidence type="ECO:0000256" key="4">
    <source>
        <dbReference type="ARBA" id="ARBA00022840"/>
    </source>
</evidence>
<dbReference type="RefSeq" id="XP_033602300.1">
    <property type="nucleotide sequence ID" value="XM_033742710.1"/>
</dbReference>
<dbReference type="InterPro" id="IPR050773">
    <property type="entry name" value="CbxX/CfxQ_RuBisCO_ESX"/>
</dbReference>
<organism evidence="8 9">
    <name type="scientific">Pseudovirgaria hyperparasitica</name>
    <dbReference type="NCBI Taxonomy" id="470096"/>
    <lineage>
        <taxon>Eukaryota</taxon>
        <taxon>Fungi</taxon>
        <taxon>Dikarya</taxon>
        <taxon>Ascomycota</taxon>
        <taxon>Pezizomycotina</taxon>
        <taxon>Dothideomycetes</taxon>
        <taxon>Dothideomycetes incertae sedis</taxon>
        <taxon>Acrospermales</taxon>
        <taxon>Acrospermaceae</taxon>
        <taxon>Pseudovirgaria</taxon>
    </lineage>
</organism>
<feature type="compositionally biased region" description="Basic and acidic residues" evidence="6">
    <location>
        <begin position="1188"/>
        <end position="1212"/>
    </location>
</feature>
<dbReference type="GO" id="GO:0016887">
    <property type="term" value="F:ATP hydrolysis activity"/>
    <property type="evidence" value="ECO:0007669"/>
    <property type="project" value="InterPro"/>
</dbReference>
<dbReference type="Pfam" id="PF17866">
    <property type="entry name" value="AAA_lid_6"/>
    <property type="match status" value="1"/>
</dbReference>
<gene>
    <name evidence="8" type="ORF">EJ05DRAFT_463264</name>
</gene>
<feature type="region of interest" description="Disordered" evidence="6">
    <location>
        <begin position="2120"/>
        <end position="2182"/>
    </location>
</feature>
<dbReference type="Pfam" id="PF13086">
    <property type="entry name" value="AAA_11"/>
    <property type="match status" value="1"/>
</dbReference>
<dbReference type="SUPFAM" id="SSF52540">
    <property type="entry name" value="P-loop containing nucleoside triphosphate hydrolases"/>
    <property type="match status" value="4"/>
</dbReference>
<protein>
    <submittedName>
        <fullName evidence="8">P-loop containing nucleoside triphosphate hydrolase protein</fullName>
    </submittedName>
</protein>
<dbReference type="CDD" id="cd18808">
    <property type="entry name" value="SF1_C_Upf1"/>
    <property type="match status" value="1"/>
</dbReference>
<evidence type="ECO:0000256" key="2">
    <source>
        <dbReference type="ARBA" id="ARBA00022741"/>
    </source>
</evidence>
<dbReference type="CDD" id="cd06008">
    <property type="entry name" value="NF-X1-zinc-finger"/>
    <property type="match status" value="1"/>
</dbReference>
<comment type="similarity">
    <text evidence="1">Belongs to the CbxX/CfxQ family.</text>
</comment>
<dbReference type="GO" id="GO:0005524">
    <property type="term" value="F:ATP binding"/>
    <property type="evidence" value="ECO:0007669"/>
    <property type="project" value="UniProtKB-KW"/>
</dbReference>
<feature type="domain" description="AAA+ ATPase" evidence="7">
    <location>
        <begin position="485"/>
        <end position="1025"/>
    </location>
</feature>
<sequence>MSNETASAIDVARLRKVFLSFVGGSRAIKSSNEAELFVRSLLGAEDRISSFERLAASQNGLQALKMTLRVNITPQFMNETGSQLLLSLASDEIKQLCGGQLLRDLLMVVVDPPTFWVALVGAFRNRGLSENGTKAFATLLHLLLISFSTVSIPSDIIEISQESLTAGGGLLASSNSDIRSVAYKIQDVLNSKRSGVYSGAIIKPGGRHDNDFEDYRKIAIFPTADEFLSRDPAYYLQADSVLAVEPDKRAAVHVDNQFRLLREDMLAELREELKVAMGRKQGRRASVSLGGLVFHGIQCGSDTRRRPASIALRCYKGFPKLPYDLEARKRFFEENKNILKHDSFGCILASNEIVAFAIVERNTDFLAKSPPVLLLQVFGGSAMLKTLLTLKMTHQDNLQFVQVDTPYFAYDPILRRLQQITSLPLSGQLLQSDDIRSVAQSPFAPLDLIEDIESCSGQNLRTLLRLCIDVYLDPSQIQSLISGLKNQVSLIQGPPGTGKSFIGALLIMVLFHHTDEKILVLTYTNHALDQFLADIMKIGVPESVMLRLGSKSTEATKQLSLYEQSSSYRRTHDQWHTFNSRRERVDNLDDRLEKQSADFRNLRAPKEEIMNYLECSDDYHFYNALSVPSSDDGMRRIGRKGKEVDQFYLLDQWLAGQDRGIFNDASNTEFENVWRMDVAARRECYDRWTLEFYKEGATLLQDVLHDYSEAYEQFTESKGQKHAEIIASKRIIGCTTTAAAKYSKELLSAKPGIVLVEEAGEILEAHILTALSAKTKHLVLIGDHKQLRPKVNNYALTIEKGDGYDLNRSLFERLVLNGFPHSTLAKQHRMRPEISTLVRRLTYPNLEDATSTMNRPSIRGLQSNVVFLKHSVPELQQDKIRDRRDEGSKVSRQNLYEAEMVLKVVRYLAQQGYGTDQQVVLTPYLGQLGLLLKLLLTEHDPVLNDLDSFDLVRAGLVPKASASAKKTKLRVSTIDNFQGEESDLIIVCLTRSNPEGDIGFMSAPERLNVLLSRARDGLIMIGNSDTFVSSRKGKSVWGPFMQQLSDAGQVFDGLPVRCQRHPAKATVLKTGEDFENECPDGGCSEPCTVILNCGIHICPQKCHQLADHSKVECTHVIHDKCSKGHKMSWQCSKNTARCRKCAVEDAIREKQRQRDERLTAERQRRQDAYARELATVDDEIAHERRLQRELREETEEQRHLRQRKKDLEEAKKLTTTSLTTKSMAKEKDQVSRVQDTQAQSSTSNNAGTMDDQVIASTSDKHSTKPHSKAREEWEYQKKHENADSKDLDDLMGMSGLESVKNQVLTIKTKIDTCIRQGTDLRSERFGVSLLGNPGTGKTTLARLYARFLGSVGVLPGTTIKETTGARLANSGVSGCQKLIEDVLNEGGGAVFIDEAYQLTSGSGIGGTSVLDFLLAEIENLTGKIVFILAGYNKPMEKFFAHNEGLPSRFPYSFAFGDYSDEELRQIFVYQIQKRYNGRMKVQDGLDGLFARIFARRIGYLRGKEGFGNARAVENALSKALGRQAERLKLERRGGTQPDDNFLSNEDLLGPNPGEKLEDCQAWKKLKAMIGLQSVKETISALMESIQSNYERELAEKPLIKFNLNRILIGSPGTGKTTAAKLYGQVLADIGMLSSSDVVIKNPSDFVGDVLGASERNTKAILAATQGKVLVIDEAYGLSSGGSNSGSGGGSDIYKSAVIDTIVAEVQSVPGEDRSVLLLGYKEEMETMLQSVNPGLSRRFPMDEAFVFEDFSDAELEQIFELKLNASSFSTSALGKETAMGVLKLARNRPNFGNGGAVDILLNTAMGRHQQRRRRNQIKDKTTQYILEPTDFDPDYKRGGSVTTNVRMLFQDVVGCEDLIAKFEGYQRITANLNSLGEDPRESLPFNFRFCGPPGTGKTSTARKMGKIYYDMGFLATAEVLEVSATDLVGRYVGETGPKTRTLFEKALGKILFIDEAYRLGEGSFATEAMDEIVDLLTKPAFAQKLIVILAGYDTHIKKLMQSNPGLLSRFPETVHFKGLEVEDCVNLLSARLKRKKHVDVRVLELPDKKFETQLKARIGDLTNTDGWANARDVETLAKNVYRDAINTKDIQGQTSLVLTEDMILNAVKRMLAERSCLPSAVREGQCPSPGDLPPIEPQRPLEPPRPPIFSTAPLASTEVTHQEPPPPTPENQTDESSTNRDSGVSDIVWAELQRAIKAAEVQNASFHELITEFETLHAQVECLKKQETENNQRRQHAENAAISHEDDAERRRFELERIQRVKKMQEMEEQLRRKEQERRKIEEQRQKEAQAQRKLKQMGVCVAGFRWIKLADGYRCAGGTHWVSDAALGLS</sequence>
<keyword evidence="9" id="KW-1185">Reference proteome</keyword>
<name>A0A6A6WCE4_9PEZI</name>